<proteinExistence type="predicted"/>
<sequence length="272" mass="28927">MRPRLPSYDHFSVAVGVFVGGLILWALLSISRVVPFVPSTPASLGTVFLAVVLVTWTVLEQSPSRVDDALERGLHLGLGVCSILPLSALLVAQAAGYSPSPTTRWATVCLALAGVIAATAGIHRRATTCLREASVEATLAATQSAWTLLVSSFVLAILSTSVVSLGLEGRLYLGLVIGPAIGSTAGTFVGNRAATLSVTESGLLVNPRRGKLFSVLSWGWLLRVDYTDETLWVTSLLPVPQTYYCDLSGRDDAEAIVKTIRRRHECSHVSTL</sequence>
<name>A0A1I4CD89_9EURY</name>
<feature type="transmembrane region" description="Helical" evidence="1">
    <location>
        <begin position="104"/>
        <end position="123"/>
    </location>
</feature>
<dbReference type="Proteomes" id="UP000199607">
    <property type="component" value="Unassembled WGS sequence"/>
</dbReference>
<feature type="transmembrane region" description="Helical" evidence="1">
    <location>
        <begin position="73"/>
        <end position="92"/>
    </location>
</feature>
<keyword evidence="1" id="KW-0472">Membrane</keyword>
<dbReference type="AlphaFoldDB" id="A0A1I4CD89"/>
<evidence type="ECO:0000256" key="1">
    <source>
        <dbReference type="SAM" id="Phobius"/>
    </source>
</evidence>
<accession>A0A1I4CD89</accession>
<protein>
    <submittedName>
        <fullName evidence="2">Uncharacterized protein</fullName>
    </submittedName>
</protein>
<keyword evidence="1" id="KW-1133">Transmembrane helix</keyword>
<keyword evidence="1" id="KW-0812">Transmembrane</keyword>
<keyword evidence="3" id="KW-1185">Reference proteome</keyword>
<organism evidence="2 3">
    <name type="scientific">Halogranum rubrum</name>
    <dbReference type="NCBI Taxonomy" id="553466"/>
    <lineage>
        <taxon>Archaea</taxon>
        <taxon>Methanobacteriati</taxon>
        <taxon>Methanobacteriota</taxon>
        <taxon>Stenosarchaea group</taxon>
        <taxon>Halobacteria</taxon>
        <taxon>Halobacteriales</taxon>
        <taxon>Haloferacaceae</taxon>
    </lineage>
</organism>
<dbReference type="RefSeq" id="WP_089866677.1">
    <property type="nucleotide sequence ID" value="NZ_FOTC01000001.1"/>
</dbReference>
<evidence type="ECO:0000313" key="2">
    <source>
        <dbReference type="EMBL" id="SFK78580.1"/>
    </source>
</evidence>
<feature type="transmembrane region" description="Helical" evidence="1">
    <location>
        <begin position="171"/>
        <end position="190"/>
    </location>
</feature>
<feature type="transmembrane region" description="Helical" evidence="1">
    <location>
        <begin position="12"/>
        <end position="30"/>
    </location>
</feature>
<dbReference type="EMBL" id="FOTC01000001">
    <property type="protein sequence ID" value="SFK78580.1"/>
    <property type="molecule type" value="Genomic_DNA"/>
</dbReference>
<gene>
    <name evidence="2" type="ORF">SAMN04487950_1081</name>
</gene>
<evidence type="ECO:0000313" key="3">
    <source>
        <dbReference type="Proteomes" id="UP000199607"/>
    </source>
</evidence>
<feature type="transmembrane region" description="Helical" evidence="1">
    <location>
        <begin position="144"/>
        <end position="165"/>
    </location>
</feature>
<feature type="transmembrane region" description="Helical" evidence="1">
    <location>
        <begin position="42"/>
        <end position="61"/>
    </location>
</feature>
<dbReference type="STRING" id="553466.SAMN04487950_1081"/>
<reference evidence="3" key="1">
    <citation type="submission" date="2016-10" db="EMBL/GenBank/DDBJ databases">
        <authorList>
            <person name="Varghese N."/>
            <person name="Submissions S."/>
        </authorList>
    </citation>
    <scope>NUCLEOTIDE SEQUENCE [LARGE SCALE GENOMIC DNA]</scope>
    <source>
        <strain evidence="3">CGMCC 1.7738</strain>
    </source>
</reference>